<sequence>MALEELDHAAKGGPIPRMWVTIEQGPPARGSGEEASARVIKREAVVLVRRSVPLVDGNTKGVC</sequence>
<dbReference type="AlphaFoldDB" id="A0A811SEC7"/>
<proteinExistence type="predicted"/>
<keyword evidence="2" id="KW-1185">Reference proteome</keyword>
<organism evidence="1 2">
    <name type="scientific">Miscanthus lutarioriparius</name>
    <dbReference type="NCBI Taxonomy" id="422564"/>
    <lineage>
        <taxon>Eukaryota</taxon>
        <taxon>Viridiplantae</taxon>
        <taxon>Streptophyta</taxon>
        <taxon>Embryophyta</taxon>
        <taxon>Tracheophyta</taxon>
        <taxon>Spermatophyta</taxon>
        <taxon>Magnoliopsida</taxon>
        <taxon>Liliopsida</taxon>
        <taxon>Poales</taxon>
        <taxon>Poaceae</taxon>
        <taxon>PACMAD clade</taxon>
        <taxon>Panicoideae</taxon>
        <taxon>Andropogonodae</taxon>
        <taxon>Andropogoneae</taxon>
        <taxon>Saccharinae</taxon>
        <taxon>Miscanthus</taxon>
    </lineage>
</organism>
<dbReference type="EMBL" id="CAJGYO010000128">
    <property type="protein sequence ID" value="CAD6341108.1"/>
    <property type="molecule type" value="Genomic_DNA"/>
</dbReference>
<name>A0A811SEC7_9POAL</name>
<accession>A0A811SEC7</accession>
<evidence type="ECO:0000313" key="2">
    <source>
        <dbReference type="Proteomes" id="UP000604825"/>
    </source>
</evidence>
<reference evidence="1" key="1">
    <citation type="submission" date="2020-10" db="EMBL/GenBank/DDBJ databases">
        <authorList>
            <person name="Han B."/>
            <person name="Lu T."/>
            <person name="Zhao Q."/>
            <person name="Huang X."/>
            <person name="Zhao Y."/>
        </authorList>
    </citation>
    <scope>NUCLEOTIDE SEQUENCE</scope>
</reference>
<protein>
    <submittedName>
        <fullName evidence="1">Uncharacterized protein</fullName>
    </submittedName>
</protein>
<dbReference type="Proteomes" id="UP000604825">
    <property type="component" value="Unassembled WGS sequence"/>
</dbReference>
<comment type="caution">
    <text evidence="1">The sequence shown here is derived from an EMBL/GenBank/DDBJ whole genome shotgun (WGS) entry which is preliminary data.</text>
</comment>
<gene>
    <name evidence="1" type="ORF">NCGR_LOCUS65206</name>
</gene>
<evidence type="ECO:0000313" key="1">
    <source>
        <dbReference type="EMBL" id="CAD6341108.1"/>
    </source>
</evidence>